<gene>
    <name evidence="2" type="ORF">GCM10009801_73970</name>
</gene>
<protein>
    <submittedName>
        <fullName evidence="2">Uncharacterized protein</fullName>
    </submittedName>
</protein>
<evidence type="ECO:0000256" key="1">
    <source>
        <dbReference type="SAM" id="MobiDB-lite"/>
    </source>
</evidence>
<evidence type="ECO:0000313" key="3">
    <source>
        <dbReference type="Proteomes" id="UP001500016"/>
    </source>
</evidence>
<keyword evidence="3" id="KW-1185">Reference proteome</keyword>
<accession>A0ABP5ILP9</accession>
<dbReference type="Proteomes" id="UP001500016">
    <property type="component" value="Unassembled WGS sequence"/>
</dbReference>
<proteinExistence type="predicted"/>
<reference evidence="3" key="1">
    <citation type="journal article" date="2019" name="Int. J. Syst. Evol. Microbiol.">
        <title>The Global Catalogue of Microorganisms (GCM) 10K type strain sequencing project: providing services to taxonomists for standard genome sequencing and annotation.</title>
        <authorList>
            <consortium name="The Broad Institute Genomics Platform"/>
            <consortium name="The Broad Institute Genome Sequencing Center for Infectious Disease"/>
            <person name="Wu L."/>
            <person name="Ma J."/>
        </authorList>
    </citation>
    <scope>NUCLEOTIDE SEQUENCE [LARGE SCALE GENOMIC DNA]</scope>
    <source>
        <strain evidence="3">JCM 15478</strain>
    </source>
</reference>
<dbReference type="EMBL" id="BAAAPE010000025">
    <property type="protein sequence ID" value="GAA2101042.1"/>
    <property type="molecule type" value="Genomic_DNA"/>
</dbReference>
<organism evidence="2 3">
    <name type="scientific">Streptomyces albiaxialis</name>
    <dbReference type="NCBI Taxonomy" id="329523"/>
    <lineage>
        <taxon>Bacteria</taxon>
        <taxon>Bacillati</taxon>
        <taxon>Actinomycetota</taxon>
        <taxon>Actinomycetes</taxon>
        <taxon>Kitasatosporales</taxon>
        <taxon>Streptomycetaceae</taxon>
        <taxon>Streptomyces</taxon>
    </lineage>
</organism>
<evidence type="ECO:0000313" key="2">
    <source>
        <dbReference type="EMBL" id="GAA2101042.1"/>
    </source>
</evidence>
<feature type="region of interest" description="Disordered" evidence="1">
    <location>
        <begin position="60"/>
        <end position="100"/>
    </location>
</feature>
<name>A0ABP5ILP9_9ACTN</name>
<comment type="caution">
    <text evidence="2">The sequence shown here is derived from an EMBL/GenBank/DDBJ whole genome shotgun (WGS) entry which is preliminary data.</text>
</comment>
<sequence>MRVRTKEGHLSGSGTPRPRPAGQQAADRAYGWTYVRRGRPGTATRPSRWHGQRDGVAVTGGLVAPGAGSGEARGTISRTADGADGRAVAPVSGNSTLTLG</sequence>
<feature type="region of interest" description="Disordered" evidence="1">
    <location>
        <begin position="1"/>
        <end position="29"/>
    </location>
</feature>